<keyword evidence="4" id="KW-1003">Cell membrane</keyword>
<evidence type="ECO:0000313" key="11">
    <source>
        <dbReference type="EMBL" id="AXC51258.1"/>
    </source>
</evidence>
<feature type="domain" description="NADH:quinone oxidoreductase/Mrp antiporter transmembrane" evidence="10">
    <location>
        <begin position="125"/>
        <end position="415"/>
    </location>
</feature>
<dbReference type="InterPro" id="IPR050586">
    <property type="entry name" value="CPA3_Na-H_Antiporter_D"/>
</dbReference>
<dbReference type="PANTHER" id="PTHR42703:SF1">
    <property type="entry name" value="NA(+)_H(+) ANTIPORTER SUBUNIT D1"/>
    <property type="match status" value="1"/>
</dbReference>
<feature type="transmembrane region" description="Helical" evidence="9">
    <location>
        <begin position="127"/>
        <end position="145"/>
    </location>
</feature>
<feature type="transmembrane region" description="Helical" evidence="9">
    <location>
        <begin position="273"/>
        <end position="291"/>
    </location>
</feature>
<keyword evidence="12" id="KW-1185">Reference proteome</keyword>
<accession>A0A344PPF3</accession>
<reference evidence="12" key="1">
    <citation type="submission" date="2018-07" db="EMBL/GenBank/DDBJ databases">
        <title>Genome sequencing of Paracoccus sp. SC2-6.</title>
        <authorList>
            <person name="Heo J."/>
            <person name="Kim S.-J."/>
            <person name="Kwon S.-W."/>
        </authorList>
    </citation>
    <scope>NUCLEOTIDE SEQUENCE [LARGE SCALE GENOMIC DNA]</scope>
    <source>
        <strain evidence="12">SC2-6</strain>
    </source>
</reference>
<evidence type="ECO:0000256" key="2">
    <source>
        <dbReference type="ARBA" id="ARBA00004651"/>
    </source>
</evidence>
<feature type="transmembrane region" description="Helical" evidence="9">
    <location>
        <begin position="103"/>
        <end position="121"/>
    </location>
</feature>
<organism evidence="11 12">
    <name type="scientific">Paracoccus suum</name>
    <dbReference type="NCBI Taxonomy" id="2259340"/>
    <lineage>
        <taxon>Bacteria</taxon>
        <taxon>Pseudomonadati</taxon>
        <taxon>Pseudomonadota</taxon>
        <taxon>Alphaproteobacteria</taxon>
        <taxon>Rhodobacterales</taxon>
        <taxon>Paracoccaceae</taxon>
        <taxon>Paracoccus</taxon>
    </lineage>
</organism>
<keyword evidence="7 9" id="KW-0472">Membrane</keyword>
<feature type="transmembrane region" description="Helical" evidence="9">
    <location>
        <begin position="328"/>
        <end position="348"/>
    </location>
</feature>
<keyword evidence="6 9" id="KW-1133">Transmembrane helix</keyword>
<feature type="transmembrane region" description="Helical" evidence="9">
    <location>
        <begin position="157"/>
        <end position="181"/>
    </location>
</feature>
<feature type="transmembrane region" description="Helical" evidence="9">
    <location>
        <begin position="442"/>
        <end position="464"/>
    </location>
</feature>
<evidence type="ECO:0000259" key="10">
    <source>
        <dbReference type="Pfam" id="PF00361"/>
    </source>
</evidence>
<dbReference type="InterPro" id="IPR003918">
    <property type="entry name" value="NADH_UbQ_OxRdtase"/>
</dbReference>
<protein>
    <submittedName>
        <fullName evidence="11">Monovalent cation/H+ antiporter subunit D</fullName>
    </submittedName>
</protein>
<gene>
    <name evidence="11" type="ORF">DRW48_12225</name>
</gene>
<evidence type="ECO:0000256" key="6">
    <source>
        <dbReference type="ARBA" id="ARBA00022989"/>
    </source>
</evidence>
<feature type="transmembrane region" description="Helical" evidence="9">
    <location>
        <begin position="298"/>
        <end position="316"/>
    </location>
</feature>
<feature type="transmembrane region" description="Helical" evidence="9">
    <location>
        <begin position="201"/>
        <end position="226"/>
    </location>
</feature>
<dbReference type="KEGG" id="pars:DRW48_12225"/>
<keyword evidence="5 8" id="KW-0812">Transmembrane</keyword>
<dbReference type="PANTHER" id="PTHR42703">
    <property type="entry name" value="NADH DEHYDROGENASE"/>
    <property type="match status" value="1"/>
</dbReference>
<evidence type="ECO:0000313" key="12">
    <source>
        <dbReference type="Proteomes" id="UP000252023"/>
    </source>
</evidence>
<comment type="subcellular location">
    <subcellularLocation>
        <location evidence="2">Cell membrane</location>
        <topology evidence="2">Multi-pass membrane protein</topology>
    </subcellularLocation>
    <subcellularLocation>
        <location evidence="8">Membrane</location>
        <topology evidence="8">Multi-pass membrane protein</topology>
    </subcellularLocation>
</comment>
<dbReference type="GO" id="GO:0008137">
    <property type="term" value="F:NADH dehydrogenase (ubiquinone) activity"/>
    <property type="evidence" value="ECO:0007669"/>
    <property type="project" value="InterPro"/>
</dbReference>
<feature type="transmembrane region" description="Helical" evidence="9">
    <location>
        <begin position="35"/>
        <end position="55"/>
    </location>
</feature>
<dbReference type="PRINTS" id="PR01437">
    <property type="entry name" value="NUOXDRDTASE4"/>
</dbReference>
<feature type="transmembrane region" description="Helical" evidence="9">
    <location>
        <begin position="75"/>
        <end position="96"/>
    </location>
</feature>
<dbReference type="RefSeq" id="WP_114077544.1">
    <property type="nucleotide sequence ID" value="NZ_CP030918.1"/>
</dbReference>
<dbReference type="EMBL" id="CP030918">
    <property type="protein sequence ID" value="AXC51258.1"/>
    <property type="molecule type" value="Genomic_DNA"/>
</dbReference>
<dbReference type="AlphaFoldDB" id="A0A344PPF3"/>
<dbReference type="Proteomes" id="UP000252023">
    <property type="component" value="Chromosome"/>
</dbReference>
<sequence length="487" mass="50654">MQHLPVVPIVLPAVSGALMLLAMRADLPGKRTFSIATMILLGTVAVLLLMQPPPLVYRLGDWPAPFGIVLQIDRLAAMLLALNALLGLAVALYAVGTGWDKRGAHFHSLLMFQMMGLNGAFVTGDAFNLFVFFEVMLIASYGLMVHGGGAARVKAGVQYVVVNLAGSALFLFALGTVYAVTGTLNMADIGLKAAEVPHDGLIRAGAVMLMLVFAVKAAVVPLHFWLPATYENAPGPVAALFAIMTKVGVYAMLRSLTLMFPFDSAIGAMLAEGLRIAAGLTLITGMVGLFGARDFGRVVTWSVIGSIGTLLLAVSAGRPEATAASLYYLVHSTLAGAVLFLLGDMIVARRGTLRLVPAGRLAQGGLLAAMTMAAAVAMAGMPPLSGFIGKLLILQALPDQWGLWLLILATSLLAIMGFARAGSTIFWATDSSEAPAHPAQPLGFVAIGLLIAALTVWTLAAGVIQPWLDGAAAALHAPAALTRAVLS</sequence>
<feature type="transmembrane region" description="Helical" evidence="9">
    <location>
        <begin position="360"/>
        <end position="381"/>
    </location>
</feature>
<evidence type="ECO:0000256" key="7">
    <source>
        <dbReference type="ARBA" id="ARBA00023136"/>
    </source>
</evidence>
<evidence type="ECO:0000256" key="9">
    <source>
        <dbReference type="SAM" id="Phobius"/>
    </source>
</evidence>
<dbReference type="GO" id="GO:0005886">
    <property type="term" value="C:plasma membrane"/>
    <property type="evidence" value="ECO:0007669"/>
    <property type="project" value="UniProtKB-SubCell"/>
</dbReference>
<dbReference type="NCBIfam" id="NF009309">
    <property type="entry name" value="PRK12666.1"/>
    <property type="match status" value="1"/>
</dbReference>
<feature type="transmembrane region" description="Helical" evidence="9">
    <location>
        <begin position="6"/>
        <end position="23"/>
    </location>
</feature>
<dbReference type="GO" id="GO:0042773">
    <property type="term" value="P:ATP synthesis coupled electron transport"/>
    <property type="evidence" value="ECO:0007669"/>
    <property type="project" value="InterPro"/>
</dbReference>
<feature type="transmembrane region" description="Helical" evidence="9">
    <location>
        <begin position="401"/>
        <end position="421"/>
    </location>
</feature>
<proteinExistence type="inferred from homology"/>
<feature type="transmembrane region" description="Helical" evidence="9">
    <location>
        <begin position="233"/>
        <end position="253"/>
    </location>
</feature>
<comment type="function">
    <text evidence="1">NDH-1 shuttles electrons from NADH, via FMN and iron-sulfur (Fe-S) centers, to quinones in the respiratory chain. The immediate electron acceptor for the enzyme in this species is believed to be ubiquinone. Couples the redox reaction to proton translocation (for every two electrons transferred, four hydrogen ions are translocated across the cytoplasmic membrane), and thus conserves the redox energy in a proton gradient.</text>
</comment>
<evidence type="ECO:0000256" key="4">
    <source>
        <dbReference type="ARBA" id="ARBA00022475"/>
    </source>
</evidence>
<dbReference type="OrthoDB" id="9768329at2"/>
<evidence type="ECO:0000256" key="8">
    <source>
        <dbReference type="RuleBase" id="RU000320"/>
    </source>
</evidence>
<evidence type="ECO:0000256" key="1">
    <source>
        <dbReference type="ARBA" id="ARBA00002378"/>
    </source>
</evidence>
<evidence type="ECO:0000256" key="5">
    <source>
        <dbReference type="ARBA" id="ARBA00022692"/>
    </source>
</evidence>
<evidence type="ECO:0000256" key="3">
    <source>
        <dbReference type="ARBA" id="ARBA00005346"/>
    </source>
</evidence>
<name>A0A344PPF3_9RHOB</name>
<dbReference type="Pfam" id="PF00361">
    <property type="entry name" value="Proton_antipo_M"/>
    <property type="match status" value="1"/>
</dbReference>
<comment type="similarity">
    <text evidence="3">Belongs to the CPA3 antiporters (TC 2.A.63) subunit D family.</text>
</comment>
<dbReference type="InterPro" id="IPR001750">
    <property type="entry name" value="ND/Mrp_TM"/>
</dbReference>